<organism evidence="1 2">
    <name type="scientific">Amycolatopsis pretoriensis</name>
    <dbReference type="NCBI Taxonomy" id="218821"/>
    <lineage>
        <taxon>Bacteria</taxon>
        <taxon>Bacillati</taxon>
        <taxon>Actinomycetota</taxon>
        <taxon>Actinomycetes</taxon>
        <taxon>Pseudonocardiales</taxon>
        <taxon>Pseudonocardiaceae</taxon>
        <taxon>Amycolatopsis</taxon>
    </lineage>
</organism>
<proteinExistence type="predicted"/>
<evidence type="ECO:0000313" key="1">
    <source>
        <dbReference type="EMBL" id="SEF34400.1"/>
    </source>
</evidence>
<dbReference type="EMBL" id="FNUJ01000007">
    <property type="protein sequence ID" value="SEF34400.1"/>
    <property type="molecule type" value="Genomic_DNA"/>
</dbReference>
<dbReference type="Proteomes" id="UP000198878">
    <property type="component" value="Unassembled WGS sequence"/>
</dbReference>
<protein>
    <recommendedName>
        <fullName evidence="3">Tail terminator</fullName>
    </recommendedName>
</protein>
<dbReference type="OrthoDB" id="3690786at2"/>
<evidence type="ECO:0000313" key="2">
    <source>
        <dbReference type="Proteomes" id="UP000198878"/>
    </source>
</evidence>
<sequence>MSESRLPAAIDAIVAALTAAGLTVWDGPVISGDYSVACVYIGYDGDPSYEEERASSTQQTWAGLGAKRRDETNEIVCAAVTITGNDARSWKEARDSVYALVETVGQTLRADPSLGLSTPSVAELWPGDYFQEAGPAGYQARVVFSINHKTRV</sequence>
<gene>
    <name evidence="1" type="ORF">SAMN05421837_107371</name>
</gene>
<keyword evidence="2" id="KW-1185">Reference proteome</keyword>
<dbReference type="STRING" id="218821.SAMN05421837_107371"/>
<dbReference type="RefSeq" id="WP_086674047.1">
    <property type="nucleotide sequence ID" value="NZ_FNUJ01000007.1"/>
</dbReference>
<dbReference type="AlphaFoldDB" id="A0A1H5R7K5"/>
<evidence type="ECO:0008006" key="3">
    <source>
        <dbReference type="Google" id="ProtNLM"/>
    </source>
</evidence>
<reference evidence="2" key="1">
    <citation type="submission" date="2016-10" db="EMBL/GenBank/DDBJ databases">
        <authorList>
            <person name="Varghese N."/>
            <person name="Submissions S."/>
        </authorList>
    </citation>
    <scope>NUCLEOTIDE SEQUENCE [LARGE SCALE GENOMIC DNA]</scope>
    <source>
        <strain evidence="2">DSM 44654</strain>
    </source>
</reference>
<accession>A0A1H5R7K5</accession>
<name>A0A1H5R7K5_9PSEU</name>